<evidence type="ECO:0000256" key="12">
    <source>
        <dbReference type="ARBA" id="ARBA00023264"/>
    </source>
</evidence>
<dbReference type="InterPro" id="IPR050187">
    <property type="entry name" value="Lipid_Phosphate_FormReg"/>
</dbReference>
<evidence type="ECO:0000256" key="2">
    <source>
        <dbReference type="ARBA" id="ARBA00005983"/>
    </source>
</evidence>
<dbReference type="InterPro" id="IPR005218">
    <property type="entry name" value="Diacylglycerol/lipid_kinase"/>
</dbReference>
<evidence type="ECO:0000256" key="8">
    <source>
        <dbReference type="ARBA" id="ARBA00022840"/>
    </source>
</evidence>
<dbReference type="Pfam" id="PF19279">
    <property type="entry name" value="YegS_C"/>
    <property type="match status" value="1"/>
</dbReference>
<evidence type="ECO:0000256" key="10">
    <source>
        <dbReference type="ARBA" id="ARBA00023098"/>
    </source>
</evidence>
<keyword evidence="4" id="KW-0808">Transferase</keyword>
<dbReference type="InterPro" id="IPR016064">
    <property type="entry name" value="NAD/diacylglycerol_kinase_sf"/>
</dbReference>
<dbReference type="AlphaFoldDB" id="A0A5A5T5I4"/>
<evidence type="ECO:0000256" key="1">
    <source>
        <dbReference type="ARBA" id="ARBA00001946"/>
    </source>
</evidence>
<dbReference type="GO" id="GO:0046872">
    <property type="term" value="F:metal ion binding"/>
    <property type="evidence" value="ECO:0007669"/>
    <property type="project" value="UniProtKB-KW"/>
</dbReference>
<dbReference type="OrthoDB" id="142078at2"/>
<evidence type="ECO:0000256" key="11">
    <source>
        <dbReference type="ARBA" id="ARBA00023209"/>
    </source>
</evidence>
<gene>
    <name evidence="14" type="ORF">KDI_01420</name>
</gene>
<dbReference type="InterPro" id="IPR017438">
    <property type="entry name" value="ATP-NAD_kinase_N"/>
</dbReference>
<dbReference type="RefSeq" id="WP_149399281.1">
    <property type="nucleotide sequence ID" value="NZ_BIXY01000001.1"/>
</dbReference>
<evidence type="ECO:0000313" key="14">
    <source>
        <dbReference type="EMBL" id="GCF06578.1"/>
    </source>
</evidence>
<evidence type="ECO:0000256" key="5">
    <source>
        <dbReference type="ARBA" id="ARBA00022723"/>
    </source>
</evidence>
<evidence type="ECO:0000313" key="15">
    <source>
        <dbReference type="Proteomes" id="UP000322530"/>
    </source>
</evidence>
<organism evidence="14 15">
    <name type="scientific">Dictyobacter arantiisoli</name>
    <dbReference type="NCBI Taxonomy" id="2014874"/>
    <lineage>
        <taxon>Bacteria</taxon>
        <taxon>Bacillati</taxon>
        <taxon>Chloroflexota</taxon>
        <taxon>Ktedonobacteria</taxon>
        <taxon>Ktedonobacterales</taxon>
        <taxon>Dictyobacteraceae</taxon>
        <taxon>Dictyobacter</taxon>
    </lineage>
</organism>
<comment type="caution">
    <text evidence="14">The sequence shown here is derived from an EMBL/GenBank/DDBJ whole genome shotgun (WGS) entry which is preliminary data.</text>
</comment>
<keyword evidence="9" id="KW-0460">Magnesium</keyword>
<dbReference type="SMART" id="SM00046">
    <property type="entry name" value="DAGKc"/>
    <property type="match status" value="1"/>
</dbReference>
<sequence>MQEIIDEPGSSMEKQSPTAILIANPTAGSYVFHAHQITNILATLQKQGWQAELKLTQASGDARRLTRVAVQQHIDIVVAIGGDGTIHEIIQELAGSETALGVLPGGTVNVWAREAGIPLDLHGACDVLLNGQIRSIDLGKINDHYFLLMVGIGLDGEVTQSVEKRPVKHLGVLGYLLVAAWWGARYPAFHTTIEMGQQSIKANALQVIIGNTQLYGGALKYTWLAKCDDGLLDVCVIRKQSLFRRVAVIVDFLLRHPRRTQWIRSGTSDTIKLYTNYPIAIQIDGEPMGHTSTNEHPTIISVVPRALKVVVPTRLAPDLFSQASH</sequence>
<dbReference type="PANTHER" id="PTHR12358:SF106">
    <property type="entry name" value="LIPID KINASE YEGS"/>
    <property type="match status" value="1"/>
</dbReference>
<keyword evidence="5" id="KW-0479">Metal-binding</keyword>
<comment type="similarity">
    <text evidence="2">Belongs to the diacylglycerol/lipid kinase family.</text>
</comment>
<keyword evidence="6" id="KW-0547">Nucleotide-binding</keyword>
<reference evidence="14 15" key="1">
    <citation type="submission" date="2019-01" db="EMBL/GenBank/DDBJ databases">
        <title>Draft genome sequence of Dictyobacter sp. Uno17.</title>
        <authorList>
            <person name="Wang C.M."/>
            <person name="Zheng Y."/>
            <person name="Sakai Y."/>
            <person name="Abe K."/>
            <person name="Yokota A."/>
            <person name="Yabe S."/>
        </authorList>
    </citation>
    <scope>NUCLEOTIDE SEQUENCE [LARGE SCALE GENOMIC DNA]</scope>
    <source>
        <strain evidence="14 15">Uno17</strain>
    </source>
</reference>
<dbReference type="GO" id="GO:0005886">
    <property type="term" value="C:plasma membrane"/>
    <property type="evidence" value="ECO:0007669"/>
    <property type="project" value="TreeGrafter"/>
</dbReference>
<accession>A0A5A5T5I4</accession>
<evidence type="ECO:0000259" key="13">
    <source>
        <dbReference type="PROSITE" id="PS50146"/>
    </source>
</evidence>
<dbReference type="NCBIfam" id="TIGR00147">
    <property type="entry name" value="YegS/Rv2252/BmrU family lipid kinase"/>
    <property type="match status" value="1"/>
</dbReference>
<evidence type="ECO:0000256" key="7">
    <source>
        <dbReference type="ARBA" id="ARBA00022777"/>
    </source>
</evidence>
<dbReference type="SUPFAM" id="SSF111331">
    <property type="entry name" value="NAD kinase/diacylglycerol kinase-like"/>
    <property type="match status" value="1"/>
</dbReference>
<dbReference type="EMBL" id="BIXY01000001">
    <property type="protein sequence ID" value="GCF06578.1"/>
    <property type="molecule type" value="Genomic_DNA"/>
</dbReference>
<dbReference type="InterPro" id="IPR045540">
    <property type="entry name" value="YegS/DAGK_C"/>
</dbReference>
<dbReference type="InterPro" id="IPR001206">
    <property type="entry name" value="Diacylglycerol_kinase_cat_dom"/>
</dbReference>
<dbReference type="PROSITE" id="PS50146">
    <property type="entry name" value="DAGK"/>
    <property type="match status" value="1"/>
</dbReference>
<keyword evidence="12" id="KW-1208">Phospholipid metabolism</keyword>
<dbReference type="GO" id="GO:0005524">
    <property type="term" value="F:ATP binding"/>
    <property type="evidence" value="ECO:0007669"/>
    <property type="project" value="UniProtKB-KW"/>
</dbReference>
<name>A0A5A5T5I4_9CHLR</name>
<dbReference type="GO" id="GO:0004143">
    <property type="term" value="F:ATP-dependent diacylglycerol kinase activity"/>
    <property type="evidence" value="ECO:0007669"/>
    <property type="project" value="TreeGrafter"/>
</dbReference>
<proteinExistence type="inferred from homology"/>
<keyword evidence="15" id="KW-1185">Reference proteome</keyword>
<keyword evidence="3" id="KW-0444">Lipid biosynthesis</keyword>
<feature type="domain" description="DAGKc" evidence="13">
    <location>
        <begin position="14"/>
        <end position="145"/>
    </location>
</feature>
<keyword evidence="7 14" id="KW-0418">Kinase</keyword>
<dbReference type="GO" id="GO:0008654">
    <property type="term" value="P:phospholipid biosynthetic process"/>
    <property type="evidence" value="ECO:0007669"/>
    <property type="project" value="UniProtKB-KW"/>
</dbReference>
<evidence type="ECO:0000256" key="9">
    <source>
        <dbReference type="ARBA" id="ARBA00022842"/>
    </source>
</evidence>
<keyword evidence="10" id="KW-0443">Lipid metabolism</keyword>
<keyword evidence="11" id="KW-0594">Phospholipid biosynthesis</keyword>
<protein>
    <submittedName>
        <fullName evidence="14">Diacylglycerol kinase</fullName>
    </submittedName>
</protein>
<comment type="cofactor">
    <cofactor evidence="1">
        <name>Mg(2+)</name>
        <dbReference type="ChEBI" id="CHEBI:18420"/>
    </cofactor>
</comment>
<dbReference type="PANTHER" id="PTHR12358">
    <property type="entry name" value="SPHINGOSINE KINASE"/>
    <property type="match status" value="1"/>
</dbReference>
<dbReference type="Pfam" id="PF00781">
    <property type="entry name" value="DAGK_cat"/>
    <property type="match status" value="1"/>
</dbReference>
<dbReference type="Gene3D" id="3.40.50.10330">
    <property type="entry name" value="Probable inorganic polyphosphate/atp-NAD kinase, domain 1"/>
    <property type="match status" value="1"/>
</dbReference>
<keyword evidence="8" id="KW-0067">ATP-binding</keyword>
<evidence type="ECO:0000256" key="3">
    <source>
        <dbReference type="ARBA" id="ARBA00022516"/>
    </source>
</evidence>
<evidence type="ECO:0000256" key="6">
    <source>
        <dbReference type="ARBA" id="ARBA00022741"/>
    </source>
</evidence>
<dbReference type="Gene3D" id="2.60.200.40">
    <property type="match status" value="1"/>
</dbReference>
<evidence type="ECO:0000256" key="4">
    <source>
        <dbReference type="ARBA" id="ARBA00022679"/>
    </source>
</evidence>
<dbReference type="Proteomes" id="UP000322530">
    <property type="component" value="Unassembled WGS sequence"/>
</dbReference>